<reference evidence="1 2" key="1">
    <citation type="submission" date="2022-05" db="EMBL/GenBank/DDBJ databases">
        <title>Novel Pseudomonas spp. Isolated from a Rainbow Trout Aquaculture Facility.</title>
        <authorList>
            <person name="Testerman T."/>
            <person name="Graf J."/>
        </authorList>
    </citation>
    <scope>NUCLEOTIDE SEQUENCE [LARGE SCALE GENOMIC DNA]</scope>
    <source>
        <strain evidence="1 2">ID357</strain>
    </source>
</reference>
<proteinExistence type="predicted"/>
<sequence length="148" mass="16645">MSIDLETDAGVVTFSIKSVVESGGVIDFDIVCVFFENFSNCLPNAFFCRLYREDIKRLVGYFDDHRAEVVAGTVSESRVYMPLENDFQIRFMTGEAESLEDGYFSIGVMFNCGGRDEESSDVFFGFEAAVDFSAAIKFCVSLRRMVFS</sequence>
<protein>
    <recommendedName>
        <fullName evidence="3">Immunity protein 10</fullName>
    </recommendedName>
</protein>
<organism evidence="1 2">
    <name type="scientific">Pseudomonas idahonensis</name>
    <dbReference type="NCBI Taxonomy" id="2942628"/>
    <lineage>
        <taxon>Bacteria</taxon>
        <taxon>Pseudomonadati</taxon>
        <taxon>Pseudomonadota</taxon>
        <taxon>Gammaproteobacteria</taxon>
        <taxon>Pseudomonadales</taxon>
        <taxon>Pseudomonadaceae</taxon>
        <taxon>Pseudomonas</taxon>
    </lineage>
</organism>
<dbReference type="Proteomes" id="UP001217610">
    <property type="component" value="Unassembled WGS sequence"/>
</dbReference>
<keyword evidence="2" id="KW-1185">Reference proteome</keyword>
<evidence type="ECO:0000313" key="2">
    <source>
        <dbReference type="Proteomes" id="UP001217610"/>
    </source>
</evidence>
<accession>A0ABT5QC58</accession>
<evidence type="ECO:0000313" key="1">
    <source>
        <dbReference type="EMBL" id="MDD1151796.1"/>
    </source>
</evidence>
<gene>
    <name evidence="1" type="ORF">M5G25_26330</name>
</gene>
<dbReference type="RefSeq" id="WP_273924199.1">
    <property type="nucleotide sequence ID" value="NZ_JAMDGR010000025.1"/>
</dbReference>
<evidence type="ECO:0008006" key="3">
    <source>
        <dbReference type="Google" id="ProtNLM"/>
    </source>
</evidence>
<name>A0ABT5QC58_9PSED</name>
<dbReference type="EMBL" id="JAMDGR010000025">
    <property type="protein sequence ID" value="MDD1151796.1"/>
    <property type="molecule type" value="Genomic_DNA"/>
</dbReference>
<comment type="caution">
    <text evidence="1">The sequence shown here is derived from an EMBL/GenBank/DDBJ whole genome shotgun (WGS) entry which is preliminary data.</text>
</comment>